<organism evidence="2">
    <name type="scientific">marine sediment metagenome</name>
    <dbReference type="NCBI Taxonomy" id="412755"/>
    <lineage>
        <taxon>unclassified sequences</taxon>
        <taxon>metagenomes</taxon>
        <taxon>ecological metagenomes</taxon>
    </lineage>
</organism>
<comment type="caution">
    <text evidence="2">The sequence shown here is derived from an EMBL/GenBank/DDBJ whole genome shotgun (WGS) entry which is preliminary data.</text>
</comment>
<reference evidence="2" key="1">
    <citation type="journal article" date="2014" name="Front. Microbiol.">
        <title>High frequency of phylogenetically diverse reductive dehalogenase-homologous genes in deep subseafloor sedimentary metagenomes.</title>
        <authorList>
            <person name="Kawai M."/>
            <person name="Futagami T."/>
            <person name="Toyoda A."/>
            <person name="Takaki Y."/>
            <person name="Nishi S."/>
            <person name="Hori S."/>
            <person name="Arai W."/>
            <person name="Tsubouchi T."/>
            <person name="Morono Y."/>
            <person name="Uchiyama I."/>
            <person name="Ito T."/>
            <person name="Fujiyama A."/>
            <person name="Inagaki F."/>
            <person name="Takami H."/>
        </authorList>
    </citation>
    <scope>NUCLEOTIDE SEQUENCE</scope>
    <source>
        <strain evidence="2">Expedition CK06-06</strain>
    </source>
</reference>
<evidence type="ECO:0000256" key="1">
    <source>
        <dbReference type="SAM" id="Phobius"/>
    </source>
</evidence>
<keyword evidence="1" id="KW-0472">Membrane</keyword>
<sequence length="280" mass="33536">MDDYIYSWIEYNTSHIEVENIEVQSHCRYGLNTLDIEIMNFYYQIYINYDFDNVIEFREQSRKELSVQKIKSSFNYTSYTKNYLDLTGIIGNYSYNTFNGMRSLYGNTDEIFHRYFNIPYFSQDIDVSIPIILPEGSGSNPSEPEAPTGHFWSYETYTTEYYQTLYIPVGNWSIEFRQMRATTIQAKYYYTPEVVKRDDLGSWKWKIKFTDTFSYTVDFNFMRNAITSILNLVLMMFQYFFFLVVAGLSYILMYLGCTILVFLYNYILYYIFIALCTVIW</sequence>
<protein>
    <submittedName>
        <fullName evidence="2">Uncharacterized protein</fullName>
    </submittedName>
</protein>
<gene>
    <name evidence="2" type="ORF">S01H4_32299</name>
</gene>
<keyword evidence="1" id="KW-0812">Transmembrane</keyword>
<dbReference type="EMBL" id="BART01016866">
    <property type="protein sequence ID" value="GAG87161.1"/>
    <property type="molecule type" value="Genomic_DNA"/>
</dbReference>
<dbReference type="AlphaFoldDB" id="X1CSB5"/>
<name>X1CSB5_9ZZZZ</name>
<accession>X1CSB5</accession>
<evidence type="ECO:0000313" key="2">
    <source>
        <dbReference type="EMBL" id="GAG87161.1"/>
    </source>
</evidence>
<proteinExistence type="predicted"/>
<feature type="non-terminal residue" evidence="2">
    <location>
        <position position="280"/>
    </location>
</feature>
<feature type="transmembrane region" description="Helical" evidence="1">
    <location>
        <begin position="259"/>
        <end position="279"/>
    </location>
</feature>
<feature type="transmembrane region" description="Helical" evidence="1">
    <location>
        <begin position="229"/>
        <end position="253"/>
    </location>
</feature>
<keyword evidence="1" id="KW-1133">Transmembrane helix</keyword>